<name>A0A326UER6_THEHA</name>
<evidence type="ECO:0000259" key="2">
    <source>
        <dbReference type="Pfam" id="PF02272"/>
    </source>
</evidence>
<dbReference type="InterPro" id="IPR003156">
    <property type="entry name" value="DHHA1_dom"/>
</dbReference>
<proteinExistence type="predicted"/>
<evidence type="ECO:0000313" key="4">
    <source>
        <dbReference type="Proteomes" id="UP000248806"/>
    </source>
</evidence>
<dbReference type="AlphaFoldDB" id="A0A326UER6"/>
<sequence length="344" mass="36787">MSQQTVPTATPLDQQLNPELVQNAMALIEPAQRIALLAHEHPDGDALGSILGFSHILSLLGKECVPVCADPAPRAFHFLPGIEKLQTTLGDEQFDLVIALDAGEFYRYGAIYERHSAFLERARVLNLDHHLTSSGCGQVNIIDVASAATAELLVLFQQQAGLPLNTDAAQCLLTGIITDTGSFQYSNVTARTLEAAAVLLNAGAVPEVSVKPIFRTHPLAQKRLEAEVIAKAQVACGGRLVWSYISKDMLEQTGATTEMDSGCVGMLRDIEGVQVGALFKGYEEGETRLSLRTYEPVNAADICMRLGGGGHARAAGATIYKPLEEAIPEVVALLKEAIGEGDDE</sequence>
<evidence type="ECO:0000313" key="3">
    <source>
        <dbReference type="EMBL" id="PZW36415.1"/>
    </source>
</evidence>
<dbReference type="PANTHER" id="PTHR47618">
    <property type="entry name" value="BIFUNCTIONAL OLIGORIBONUCLEASE AND PAP PHOSPHATASE NRNA"/>
    <property type="match status" value="1"/>
</dbReference>
<gene>
    <name evidence="3" type="ORF">EI42_00589</name>
</gene>
<feature type="domain" description="DHHA1" evidence="2">
    <location>
        <begin position="252"/>
        <end position="339"/>
    </location>
</feature>
<comment type="caution">
    <text evidence="3">The sequence shown here is derived from an EMBL/GenBank/DDBJ whole genome shotgun (WGS) entry which is preliminary data.</text>
</comment>
<organism evidence="3 4">
    <name type="scientific">Thermosporothrix hazakensis</name>
    <dbReference type="NCBI Taxonomy" id="644383"/>
    <lineage>
        <taxon>Bacteria</taxon>
        <taxon>Bacillati</taxon>
        <taxon>Chloroflexota</taxon>
        <taxon>Ktedonobacteria</taxon>
        <taxon>Ktedonobacterales</taxon>
        <taxon>Thermosporotrichaceae</taxon>
        <taxon>Thermosporothrix</taxon>
    </lineage>
</organism>
<dbReference type="Pfam" id="PF01368">
    <property type="entry name" value="DHH"/>
    <property type="match status" value="1"/>
</dbReference>
<dbReference type="RefSeq" id="WP_111318641.1">
    <property type="nucleotide sequence ID" value="NZ_BIFX01000001.1"/>
</dbReference>
<accession>A0A326UER6</accession>
<dbReference type="InterPro" id="IPR001667">
    <property type="entry name" value="DDH_dom"/>
</dbReference>
<dbReference type="Gene3D" id="3.10.310.30">
    <property type="match status" value="1"/>
</dbReference>
<reference evidence="3 4" key="1">
    <citation type="submission" date="2018-06" db="EMBL/GenBank/DDBJ databases">
        <title>Genomic Encyclopedia of Archaeal and Bacterial Type Strains, Phase II (KMG-II): from individual species to whole genera.</title>
        <authorList>
            <person name="Goeker M."/>
        </authorList>
    </citation>
    <scope>NUCLEOTIDE SEQUENCE [LARGE SCALE GENOMIC DNA]</scope>
    <source>
        <strain evidence="3 4">ATCC BAA-1881</strain>
    </source>
</reference>
<dbReference type="InterPro" id="IPR051319">
    <property type="entry name" value="Oligoribo/pAp-PDE_c-di-AMP_PDE"/>
</dbReference>
<dbReference type="Proteomes" id="UP000248806">
    <property type="component" value="Unassembled WGS sequence"/>
</dbReference>
<feature type="domain" description="DDH" evidence="1">
    <location>
        <begin position="33"/>
        <end position="176"/>
    </location>
</feature>
<dbReference type="Gene3D" id="3.90.1640.10">
    <property type="entry name" value="inorganic pyrophosphatase (n-terminal core)"/>
    <property type="match status" value="1"/>
</dbReference>
<protein>
    <submittedName>
        <fullName evidence="3">Phosphoesterase RecJ-like protein</fullName>
    </submittedName>
</protein>
<keyword evidence="4" id="KW-1185">Reference proteome</keyword>
<dbReference type="EMBL" id="QKUF01000001">
    <property type="protein sequence ID" value="PZW36415.1"/>
    <property type="molecule type" value="Genomic_DNA"/>
</dbReference>
<dbReference type="InterPro" id="IPR038763">
    <property type="entry name" value="DHH_sf"/>
</dbReference>
<evidence type="ECO:0000259" key="1">
    <source>
        <dbReference type="Pfam" id="PF01368"/>
    </source>
</evidence>
<dbReference type="Pfam" id="PF02272">
    <property type="entry name" value="DHHA1"/>
    <property type="match status" value="1"/>
</dbReference>
<dbReference type="OrthoDB" id="9803668at2"/>
<dbReference type="PANTHER" id="PTHR47618:SF1">
    <property type="entry name" value="BIFUNCTIONAL OLIGORIBONUCLEASE AND PAP PHOSPHATASE NRNA"/>
    <property type="match status" value="1"/>
</dbReference>
<dbReference type="GO" id="GO:0003676">
    <property type="term" value="F:nucleic acid binding"/>
    <property type="evidence" value="ECO:0007669"/>
    <property type="project" value="InterPro"/>
</dbReference>
<dbReference type="SUPFAM" id="SSF64182">
    <property type="entry name" value="DHH phosphoesterases"/>
    <property type="match status" value="1"/>
</dbReference>